<dbReference type="InterPro" id="IPR003661">
    <property type="entry name" value="HisK_dim/P_dom"/>
</dbReference>
<dbReference type="PANTHER" id="PTHR43047">
    <property type="entry name" value="TWO-COMPONENT HISTIDINE PROTEIN KINASE"/>
    <property type="match status" value="1"/>
</dbReference>
<evidence type="ECO:0000256" key="6">
    <source>
        <dbReference type="ARBA" id="ARBA00023012"/>
    </source>
</evidence>
<dbReference type="AlphaFoldDB" id="A0A8J3N2L9"/>
<feature type="region of interest" description="Disordered" evidence="7">
    <location>
        <begin position="1"/>
        <end position="23"/>
    </location>
</feature>
<comment type="catalytic activity">
    <reaction evidence="1">
        <text>ATP + protein L-histidine = ADP + protein N-phospho-L-histidine.</text>
        <dbReference type="EC" id="2.7.13.3"/>
    </reaction>
</comment>
<dbReference type="GO" id="GO:0000155">
    <property type="term" value="F:phosphorelay sensor kinase activity"/>
    <property type="evidence" value="ECO:0007669"/>
    <property type="project" value="InterPro"/>
</dbReference>
<dbReference type="InterPro" id="IPR036890">
    <property type="entry name" value="HATPase_C_sf"/>
</dbReference>
<evidence type="ECO:0000256" key="7">
    <source>
        <dbReference type="SAM" id="MobiDB-lite"/>
    </source>
</evidence>
<evidence type="ECO:0000313" key="10">
    <source>
        <dbReference type="Proteomes" id="UP000597444"/>
    </source>
</evidence>
<feature type="region of interest" description="Disordered" evidence="7">
    <location>
        <begin position="375"/>
        <end position="397"/>
    </location>
</feature>
<evidence type="ECO:0000256" key="3">
    <source>
        <dbReference type="ARBA" id="ARBA00022553"/>
    </source>
</evidence>
<dbReference type="InterPro" id="IPR035965">
    <property type="entry name" value="PAS-like_dom_sf"/>
</dbReference>
<dbReference type="GO" id="GO:0005886">
    <property type="term" value="C:plasma membrane"/>
    <property type="evidence" value="ECO:0007669"/>
    <property type="project" value="TreeGrafter"/>
</dbReference>
<dbReference type="PRINTS" id="PR00344">
    <property type="entry name" value="BCTRLSENSOR"/>
</dbReference>
<dbReference type="Gene3D" id="3.30.450.40">
    <property type="match status" value="1"/>
</dbReference>
<evidence type="ECO:0000256" key="1">
    <source>
        <dbReference type="ARBA" id="ARBA00000085"/>
    </source>
</evidence>
<evidence type="ECO:0000256" key="2">
    <source>
        <dbReference type="ARBA" id="ARBA00012438"/>
    </source>
</evidence>
<feature type="domain" description="Histidine kinase" evidence="8">
    <location>
        <begin position="347"/>
        <end position="585"/>
    </location>
</feature>
<dbReference type="FunFam" id="3.30.565.10:FF:000006">
    <property type="entry name" value="Sensor histidine kinase WalK"/>
    <property type="match status" value="1"/>
</dbReference>
<dbReference type="SMART" id="SM00388">
    <property type="entry name" value="HisKA"/>
    <property type="match status" value="1"/>
</dbReference>
<dbReference type="SUPFAM" id="SSF55781">
    <property type="entry name" value="GAF domain-like"/>
    <property type="match status" value="1"/>
</dbReference>
<evidence type="ECO:0000256" key="4">
    <source>
        <dbReference type="ARBA" id="ARBA00022679"/>
    </source>
</evidence>
<dbReference type="SUPFAM" id="SSF55874">
    <property type="entry name" value="ATPase domain of HSP90 chaperone/DNA topoisomerase II/histidine kinase"/>
    <property type="match status" value="1"/>
</dbReference>
<dbReference type="SMART" id="SM00065">
    <property type="entry name" value="GAF"/>
    <property type="match status" value="1"/>
</dbReference>
<keyword evidence="6" id="KW-0902">Two-component regulatory system</keyword>
<feature type="compositionally biased region" description="Low complexity" evidence="7">
    <location>
        <begin position="380"/>
        <end position="391"/>
    </location>
</feature>
<keyword evidence="10" id="KW-1185">Reference proteome</keyword>
<sequence>MESSVQSESRTTERAHRSSNGQHVDRLSAIRHEMEYINTIGKRFVAAFDRFQVHRALLAALQEIYNFSACCILLKGDPFELFIIPSYPLSTAFLEGMIQRIANAANVIDFPHVDAEQLARTAYLDAPDELARPRGEKEIAGTEIGSCLNIPLTVENRIIGLLSLFDERPGSFDTNLLQLTTMIADYAAVALENVRLRERETALWRQAEFERQRLELILRSMAEGLLITDARGTVTSLNQSARLLFSQVGIDFKLPTPLYQLAETNNAPWVSRLVEIIGQAQRSKTVTNQEVMIGIDDETVPLTLSISAAPLHDANSIPNRPIGVVAVINDVTSNKQIERLKDEFVSVVSHELRTPLTAIKGYTQHLVRRIERRLRKLRGPQPESNQPAEAAPEPPESYDLRSLNIIQSQTEHLERLVNDLLDLSQVQWGHLDLHYESFYLADELADSVRSVQASTEQHTITLEVQARDTKILADRARIAQVVGNILDNAVKYSPHGGLIKVCLEQHDEEFQINVIDEGIGVSPEYYDHIFERFYRVHNTAIRQYSGIGLGLYVAKAIVDRHGGRIWFTNNQNIGTTFSFTLPGRPRTGPLAKA</sequence>
<dbReference type="Gene3D" id="3.30.450.20">
    <property type="entry name" value="PAS domain"/>
    <property type="match status" value="1"/>
</dbReference>
<organism evidence="9 10">
    <name type="scientific">Reticulibacter mediterranei</name>
    <dbReference type="NCBI Taxonomy" id="2778369"/>
    <lineage>
        <taxon>Bacteria</taxon>
        <taxon>Bacillati</taxon>
        <taxon>Chloroflexota</taxon>
        <taxon>Ktedonobacteria</taxon>
        <taxon>Ktedonobacterales</taxon>
        <taxon>Reticulibacteraceae</taxon>
        <taxon>Reticulibacter</taxon>
    </lineage>
</organism>
<dbReference type="Pfam" id="PF13185">
    <property type="entry name" value="GAF_2"/>
    <property type="match status" value="1"/>
</dbReference>
<keyword evidence="5" id="KW-0418">Kinase</keyword>
<dbReference type="InterPro" id="IPR036097">
    <property type="entry name" value="HisK_dim/P_sf"/>
</dbReference>
<dbReference type="InterPro" id="IPR003018">
    <property type="entry name" value="GAF"/>
</dbReference>
<accession>A0A8J3N2L9</accession>
<keyword evidence="4" id="KW-0808">Transferase</keyword>
<reference evidence="9" key="1">
    <citation type="submission" date="2020-10" db="EMBL/GenBank/DDBJ databases">
        <title>Taxonomic study of unclassified bacteria belonging to the class Ktedonobacteria.</title>
        <authorList>
            <person name="Yabe S."/>
            <person name="Wang C.M."/>
            <person name="Zheng Y."/>
            <person name="Sakai Y."/>
            <person name="Cavaletti L."/>
            <person name="Monciardini P."/>
            <person name="Donadio S."/>
        </authorList>
    </citation>
    <scope>NUCLEOTIDE SEQUENCE</scope>
    <source>
        <strain evidence="9">ID150040</strain>
    </source>
</reference>
<evidence type="ECO:0000313" key="9">
    <source>
        <dbReference type="EMBL" id="GHO95857.1"/>
    </source>
</evidence>
<dbReference type="Gene3D" id="1.10.287.130">
    <property type="match status" value="1"/>
</dbReference>
<dbReference type="Gene3D" id="3.30.565.10">
    <property type="entry name" value="Histidine kinase-like ATPase, C-terminal domain"/>
    <property type="match status" value="1"/>
</dbReference>
<dbReference type="InterPro" id="IPR004358">
    <property type="entry name" value="Sig_transdc_His_kin-like_C"/>
</dbReference>
<proteinExistence type="predicted"/>
<dbReference type="Pfam" id="PF00512">
    <property type="entry name" value="HisKA"/>
    <property type="match status" value="1"/>
</dbReference>
<name>A0A8J3N2L9_9CHLR</name>
<dbReference type="PANTHER" id="PTHR43047:SF72">
    <property type="entry name" value="OSMOSENSING HISTIDINE PROTEIN KINASE SLN1"/>
    <property type="match status" value="1"/>
</dbReference>
<dbReference type="EMBL" id="BNJK01000001">
    <property type="protein sequence ID" value="GHO95857.1"/>
    <property type="molecule type" value="Genomic_DNA"/>
</dbReference>
<evidence type="ECO:0000256" key="5">
    <source>
        <dbReference type="ARBA" id="ARBA00022777"/>
    </source>
</evidence>
<dbReference type="SMART" id="SM00387">
    <property type="entry name" value="HATPase_c"/>
    <property type="match status" value="1"/>
</dbReference>
<dbReference type="CDD" id="cd00082">
    <property type="entry name" value="HisKA"/>
    <property type="match status" value="1"/>
</dbReference>
<dbReference type="Proteomes" id="UP000597444">
    <property type="component" value="Unassembled WGS sequence"/>
</dbReference>
<dbReference type="CDD" id="cd00075">
    <property type="entry name" value="HATPase"/>
    <property type="match status" value="1"/>
</dbReference>
<dbReference type="InterPro" id="IPR003594">
    <property type="entry name" value="HATPase_dom"/>
</dbReference>
<dbReference type="EC" id="2.7.13.3" evidence="2"/>
<gene>
    <name evidence="9" type="ORF">KSF_059050</name>
</gene>
<dbReference type="PROSITE" id="PS50109">
    <property type="entry name" value="HIS_KIN"/>
    <property type="match status" value="1"/>
</dbReference>
<dbReference type="SUPFAM" id="SSF55785">
    <property type="entry name" value="PYP-like sensor domain (PAS domain)"/>
    <property type="match status" value="1"/>
</dbReference>
<dbReference type="GO" id="GO:0009927">
    <property type="term" value="F:histidine phosphotransfer kinase activity"/>
    <property type="evidence" value="ECO:0007669"/>
    <property type="project" value="TreeGrafter"/>
</dbReference>
<protein>
    <recommendedName>
        <fullName evidence="2">histidine kinase</fullName>
        <ecNumber evidence="2">2.7.13.3</ecNumber>
    </recommendedName>
</protein>
<dbReference type="InterPro" id="IPR029016">
    <property type="entry name" value="GAF-like_dom_sf"/>
</dbReference>
<dbReference type="InterPro" id="IPR005467">
    <property type="entry name" value="His_kinase_dom"/>
</dbReference>
<comment type="caution">
    <text evidence="9">The sequence shown here is derived from an EMBL/GenBank/DDBJ whole genome shotgun (WGS) entry which is preliminary data.</text>
</comment>
<evidence type="ECO:0000259" key="8">
    <source>
        <dbReference type="PROSITE" id="PS50109"/>
    </source>
</evidence>
<keyword evidence="3" id="KW-0597">Phosphoprotein</keyword>
<dbReference type="SUPFAM" id="SSF47384">
    <property type="entry name" value="Homodimeric domain of signal transducing histidine kinase"/>
    <property type="match status" value="1"/>
</dbReference>
<dbReference type="Pfam" id="PF02518">
    <property type="entry name" value="HATPase_c"/>
    <property type="match status" value="1"/>
</dbReference>